<dbReference type="NCBIfam" id="NF005968">
    <property type="entry name" value="PRK08057.1-2"/>
    <property type="match status" value="1"/>
</dbReference>
<dbReference type="GO" id="GO:0009236">
    <property type="term" value="P:cobalamin biosynthetic process"/>
    <property type="evidence" value="ECO:0007669"/>
    <property type="project" value="UniProtKB-UniPathway"/>
</dbReference>
<dbReference type="PANTHER" id="PTHR36925">
    <property type="entry name" value="COBALT-PRECORRIN-6A REDUCTASE"/>
    <property type="match status" value="1"/>
</dbReference>
<dbReference type="NCBIfam" id="NF005969">
    <property type="entry name" value="PRK08057.1-3"/>
    <property type="match status" value="1"/>
</dbReference>
<protein>
    <submittedName>
        <fullName evidence="4">Cobalt-precorrin-6A reductase</fullName>
        <ecNumber evidence="4">1.3.1.106</ecNumber>
    </submittedName>
</protein>
<organism evidence="4 5">
    <name type="scientific">Paraburkholderia silviterrae</name>
    <dbReference type="NCBI Taxonomy" id="2528715"/>
    <lineage>
        <taxon>Bacteria</taxon>
        <taxon>Pseudomonadati</taxon>
        <taxon>Pseudomonadota</taxon>
        <taxon>Betaproteobacteria</taxon>
        <taxon>Burkholderiales</taxon>
        <taxon>Burkholderiaceae</taxon>
        <taxon>Paraburkholderia</taxon>
    </lineage>
</organism>
<dbReference type="OrthoDB" id="5183775at2"/>
<sequence>MACATWRHAHAHRLGRCRAARTLRYVAPGAARHALRNREAMTARILLLGGTGDALRIARALGPEHVYSLAGLGRVPADLACAVRVGGFGGAEGLARYLADERIALVLDATHPYAARISANAARACAAAQVPYWALRRAPWQPQHGDDWRMVDGWAGAIETIAPFSRVLFTLGREPLAHLDEVPAHQHWTVRCLDAHAGHARARVIDARGPFTLEGERMFIEAGRFGVVVSKNSGGDATEAKLAVARELGLPVVMMRRPALPHAHRAFVSTQDAIDALATLVQHT</sequence>
<dbReference type="InterPro" id="IPR003723">
    <property type="entry name" value="Precorrin-6x_reduct"/>
</dbReference>
<evidence type="ECO:0000313" key="5">
    <source>
        <dbReference type="Proteomes" id="UP000295722"/>
    </source>
</evidence>
<dbReference type="EMBL" id="SMRP01000007">
    <property type="protein sequence ID" value="TDG22833.1"/>
    <property type="molecule type" value="Genomic_DNA"/>
</dbReference>
<evidence type="ECO:0000313" key="4">
    <source>
        <dbReference type="EMBL" id="TDG22833.1"/>
    </source>
</evidence>
<evidence type="ECO:0000256" key="1">
    <source>
        <dbReference type="ARBA" id="ARBA00004953"/>
    </source>
</evidence>
<name>A0A4R5M9I3_9BURK</name>
<evidence type="ECO:0000256" key="3">
    <source>
        <dbReference type="ARBA" id="ARBA00023002"/>
    </source>
</evidence>
<keyword evidence="5" id="KW-1185">Reference proteome</keyword>
<proteinExistence type="predicted"/>
<dbReference type="Pfam" id="PF02571">
    <property type="entry name" value="CbiJ"/>
    <property type="match status" value="1"/>
</dbReference>
<dbReference type="PANTHER" id="PTHR36925:SF1">
    <property type="entry name" value="COBALT-PRECORRIN-6A REDUCTASE"/>
    <property type="match status" value="1"/>
</dbReference>
<dbReference type="EC" id="1.3.1.106" evidence="4"/>
<dbReference type="PROSITE" id="PS51014">
    <property type="entry name" value="COBK_CBIJ"/>
    <property type="match status" value="1"/>
</dbReference>
<evidence type="ECO:0000256" key="2">
    <source>
        <dbReference type="ARBA" id="ARBA00022573"/>
    </source>
</evidence>
<comment type="pathway">
    <text evidence="1">Cofactor biosynthesis; adenosylcobalamin biosynthesis.</text>
</comment>
<gene>
    <name evidence="4" type="ORF">EYW47_16605</name>
</gene>
<keyword evidence="3 4" id="KW-0560">Oxidoreductase</keyword>
<reference evidence="4 5" key="1">
    <citation type="submission" date="2019-03" db="EMBL/GenBank/DDBJ databases">
        <title>Paraburkholderia sp. 4M-K11, isolated from subtropical forest soil.</title>
        <authorList>
            <person name="Gao Z.-H."/>
            <person name="Qiu L.-H."/>
        </authorList>
    </citation>
    <scope>NUCLEOTIDE SEQUENCE [LARGE SCALE GENOMIC DNA]</scope>
    <source>
        <strain evidence="4 5">4M-K11</strain>
    </source>
</reference>
<comment type="caution">
    <text evidence="4">The sequence shown here is derived from an EMBL/GenBank/DDBJ whole genome shotgun (WGS) entry which is preliminary data.</text>
</comment>
<dbReference type="AlphaFoldDB" id="A0A4R5M9I3"/>
<dbReference type="GO" id="GO:0016994">
    <property type="term" value="F:precorrin-6A reductase activity"/>
    <property type="evidence" value="ECO:0007669"/>
    <property type="project" value="InterPro"/>
</dbReference>
<dbReference type="UniPathway" id="UPA00148"/>
<keyword evidence="2" id="KW-0169">Cobalamin biosynthesis</keyword>
<accession>A0A4R5M9I3</accession>
<dbReference type="Proteomes" id="UP000295722">
    <property type="component" value="Unassembled WGS sequence"/>
</dbReference>